<evidence type="ECO:0000256" key="2">
    <source>
        <dbReference type="ARBA" id="ARBA00023125"/>
    </source>
</evidence>
<dbReference type="InterPro" id="IPR053142">
    <property type="entry name" value="PchR_regulatory_protein"/>
</dbReference>
<proteinExistence type="predicted"/>
<keyword evidence="1" id="KW-0805">Transcription regulation</keyword>
<dbReference type="EMBL" id="FNQY01000001">
    <property type="protein sequence ID" value="SDZ74096.1"/>
    <property type="molecule type" value="Genomic_DNA"/>
</dbReference>
<dbReference type="RefSeq" id="WP_091392097.1">
    <property type="nucleotide sequence ID" value="NZ_FNQY01000001.1"/>
</dbReference>
<keyword evidence="2 5" id="KW-0238">DNA-binding</keyword>
<dbReference type="GO" id="GO:0043565">
    <property type="term" value="F:sequence-specific DNA binding"/>
    <property type="evidence" value="ECO:0007669"/>
    <property type="project" value="InterPro"/>
</dbReference>
<dbReference type="Pfam" id="PF12833">
    <property type="entry name" value="HTH_18"/>
    <property type="match status" value="1"/>
</dbReference>
<dbReference type="AlphaFoldDB" id="A0A1H3VH58"/>
<dbReference type="InterPro" id="IPR018062">
    <property type="entry name" value="HTH_AraC-typ_CS"/>
</dbReference>
<organism evidence="5 6">
    <name type="scientific">Arachidicoccus rhizosphaerae</name>
    <dbReference type="NCBI Taxonomy" id="551991"/>
    <lineage>
        <taxon>Bacteria</taxon>
        <taxon>Pseudomonadati</taxon>
        <taxon>Bacteroidota</taxon>
        <taxon>Chitinophagia</taxon>
        <taxon>Chitinophagales</taxon>
        <taxon>Chitinophagaceae</taxon>
        <taxon>Arachidicoccus</taxon>
    </lineage>
</organism>
<dbReference type="PANTHER" id="PTHR47893:SF1">
    <property type="entry name" value="REGULATORY PROTEIN PCHR"/>
    <property type="match status" value="1"/>
</dbReference>
<dbReference type="PROSITE" id="PS01124">
    <property type="entry name" value="HTH_ARAC_FAMILY_2"/>
    <property type="match status" value="1"/>
</dbReference>
<dbReference type="GO" id="GO:0003700">
    <property type="term" value="F:DNA-binding transcription factor activity"/>
    <property type="evidence" value="ECO:0007669"/>
    <property type="project" value="InterPro"/>
</dbReference>
<keyword evidence="6" id="KW-1185">Reference proteome</keyword>
<keyword evidence="3" id="KW-0804">Transcription</keyword>
<gene>
    <name evidence="5" type="ORF">SAMN05192529_101119</name>
</gene>
<dbReference type="PROSITE" id="PS00041">
    <property type="entry name" value="HTH_ARAC_FAMILY_1"/>
    <property type="match status" value="1"/>
</dbReference>
<evidence type="ECO:0000313" key="5">
    <source>
        <dbReference type="EMBL" id="SDZ74096.1"/>
    </source>
</evidence>
<name>A0A1H3VH58_9BACT</name>
<dbReference type="STRING" id="551991.SAMN05192529_101119"/>
<evidence type="ECO:0000256" key="3">
    <source>
        <dbReference type="ARBA" id="ARBA00023163"/>
    </source>
</evidence>
<sequence length="363" mass="42781">MYPKKLKTWLNQFKQCYFTYSKGFYHLPYNGQSAKSLIDSFDGFPFVRHFKEKQQIYSSNPFCQGGFYYQELEEGCWLMYSKIRYKANVAYDLIYKKDPAAEQLEGYYMLSLNNINNVTSINNDICHKFVCFPQYSWTFYKPGERHCDLNFKGAENKYITLYISEAWLQKNLRVNKKFSDGGLDKFIQSSTSYIIWPLGPTDEALENFDRFEKVMNLGSDVSQVDRLNLKYTTLAFIFEFFDLCKQQRVVERSVAVDYDDKFSMSKVERYLREHLFEKFAGVSFLAKKFGVSETKLKTEFRQLFGKPLYQYFQDRQMEVAKNMVLEDQMLIKDISFKLGYESPGKFAQAFKKCHGFSPSALNG</sequence>
<dbReference type="SUPFAM" id="SSF46689">
    <property type="entry name" value="Homeodomain-like"/>
    <property type="match status" value="1"/>
</dbReference>
<evidence type="ECO:0000259" key="4">
    <source>
        <dbReference type="PROSITE" id="PS01124"/>
    </source>
</evidence>
<reference evidence="5 6" key="1">
    <citation type="submission" date="2016-10" db="EMBL/GenBank/DDBJ databases">
        <authorList>
            <person name="de Groot N.N."/>
        </authorList>
    </citation>
    <scope>NUCLEOTIDE SEQUENCE [LARGE SCALE GENOMIC DNA]</scope>
    <source>
        <strain evidence="5 6">Vu-144</strain>
    </source>
</reference>
<dbReference type="OrthoDB" id="1156172at2"/>
<evidence type="ECO:0000256" key="1">
    <source>
        <dbReference type="ARBA" id="ARBA00023015"/>
    </source>
</evidence>
<feature type="domain" description="HTH araC/xylS-type" evidence="4">
    <location>
        <begin position="265"/>
        <end position="363"/>
    </location>
</feature>
<protein>
    <submittedName>
        <fullName evidence="5">AraC-type DNA-binding protein</fullName>
    </submittedName>
</protein>
<dbReference type="Gene3D" id="1.10.10.60">
    <property type="entry name" value="Homeodomain-like"/>
    <property type="match status" value="1"/>
</dbReference>
<dbReference type="PANTHER" id="PTHR47893">
    <property type="entry name" value="REGULATORY PROTEIN PCHR"/>
    <property type="match status" value="1"/>
</dbReference>
<dbReference type="InterPro" id="IPR009057">
    <property type="entry name" value="Homeodomain-like_sf"/>
</dbReference>
<dbReference type="SMART" id="SM00342">
    <property type="entry name" value="HTH_ARAC"/>
    <property type="match status" value="1"/>
</dbReference>
<evidence type="ECO:0000313" key="6">
    <source>
        <dbReference type="Proteomes" id="UP000199041"/>
    </source>
</evidence>
<accession>A0A1H3VH58</accession>
<dbReference type="InterPro" id="IPR018060">
    <property type="entry name" value="HTH_AraC"/>
</dbReference>
<dbReference type="Proteomes" id="UP000199041">
    <property type="component" value="Unassembled WGS sequence"/>
</dbReference>